<reference evidence="3" key="2">
    <citation type="submission" date="2022-01" db="EMBL/GenBank/DDBJ databases">
        <authorList>
            <person name="Yamashiro T."/>
            <person name="Shiraishi A."/>
            <person name="Satake H."/>
            <person name="Nakayama K."/>
        </authorList>
    </citation>
    <scope>NUCLEOTIDE SEQUENCE</scope>
</reference>
<dbReference type="EMBL" id="BQNB010011746">
    <property type="protein sequence ID" value="GJS94632.1"/>
    <property type="molecule type" value="Genomic_DNA"/>
</dbReference>
<gene>
    <name evidence="3" type="ORF">Tco_0801600</name>
</gene>
<comment type="caution">
    <text evidence="3">The sequence shown here is derived from an EMBL/GenBank/DDBJ whole genome shotgun (WGS) entry which is preliminary data.</text>
</comment>
<proteinExistence type="predicted"/>
<dbReference type="InterPro" id="IPR032691">
    <property type="entry name" value="Mon2/Sec7/BIG1-like_HUS"/>
</dbReference>
<evidence type="ECO:0000256" key="1">
    <source>
        <dbReference type="ARBA" id="ARBA00022658"/>
    </source>
</evidence>
<evidence type="ECO:0000259" key="2">
    <source>
        <dbReference type="Pfam" id="PF12783"/>
    </source>
</evidence>
<dbReference type="Proteomes" id="UP001151760">
    <property type="component" value="Unassembled WGS sequence"/>
</dbReference>
<organism evidence="3 4">
    <name type="scientific">Tanacetum coccineum</name>
    <dbReference type="NCBI Taxonomy" id="301880"/>
    <lineage>
        <taxon>Eukaryota</taxon>
        <taxon>Viridiplantae</taxon>
        <taxon>Streptophyta</taxon>
        <taxon>Embryophyta</taxon>
        <taxon>Tracheophyta</taxon>
        <taxon>Spermatophyta</taxon>
        <taxon>Magnoliopsida</taxon>
        <taxon>eudicotyledons</taxon>
        <taxon>Gunneridae</taxon>
        <taxon>Pentapetalae</taxon>
        <taxon>asterids</taxon>
        <taxon>campanulids</taxon>
        <taxon>Asterales</taxon>
        <taxon>Asteraceae</taxon>
        <taxon>Asteroideae</taxon>
        <taxon>Anthemideae</taxon>
        <taxon>Anthemidinae</taxon>
        <taxon>Tanacetum</taxon>
    </lineage>
</organism>
<keyword evidence="4" id="KW-1185">Reference proteome</keyword>
<protein>
    <submittedName>
        <fullName evidence="3">HOPM interactor 7</fullName>
    </submittedName>
</protein>
<accession>A0ABQ5A0L7</accession>
<feature type="non-terminal residue" evidence="3">
    <location>
        <position position="1"/>
    </location>
</feature>
<name>A0ABQ5A0L7_9ASTR</name>
<sequence>NRQALLIKIASAREVVMGAPLRVILKRLAFRSAPSNAGVLVPLVHQPNESFFLVPQSGSLSELLEPLHQPLLSSTKAEEGSSGDENVHKNDTSLEELHNLAGGTDIKGLEAGLDKAVKLEDGGKTARGIEQDSMSIGQRDALLVFRTLCKMGLKEDNDEGTTKMCILSLELLQGLLEGVSHSFTKNFTIIDSVKAYLSYVLLRASVSQSPAIFQYATGIFAVLLLRFRESLKVEIGILFPLLVLRSLDGYDYPLLK</sequence>
<feature type="domain" description="Mon2/Sec7/BIG1-like HUS" evidence="2">
    <location>
        <begin position="138"/>
        <end position="249"/>
    </location>
</feature>
<evidence type="ECO:0000313" key="4">
    <source>
        <dbReference type="Proteomes" id="UP001151760"/>
    </source>
</evidence>
<reference evidence="3" key="1">
    <citation type="journal article" date="2022" name="Int. J. Mol. Sci.">
        <title>Draft Genome of Tanacetum Coccineum: Genomic Comparison of Closely Related Tanacetum-Family Plants.</title>
        <authorList>
            <person name="Yamashiro T."/>
            <person name="Shiraishi A."/>
            <person name="Nakayama K."/>
            <person name="Satake H."/>
        </authorList>
    </citation>
    <scope>NUCLEOTIDE SEQUENCE</scope>
</reference>
<evidence type="ECO:0000313" key="3">
    <source>
        <dbReference type="EMBL" id="GJS94632.1"/>
    </source>
</evidence>
<dbReference type="PANTHER" id="PTHR10663:SF312">
    <property type="entry name" value="BREFELDIN A-INHIBITED GUANINE NUCLEOTIDE-EXCHANGE PROTEIN 5"/>
    <property type="match status" value="1"/>
</dbReference>
<dbReference type="PANTHER" id="PTHR10663">
    <property type="entry name" value="GUANYL-NUCLEOTIDE EXCHANGE FACTOR"/>
    <property type="match status" value="1"/>
</dbReference>
<dbReference type="Pfam" id="PF12783">
    <property type="entry name" value="Sec7-like_HUS"/>
    <property type="match status" value="1"/>
</dbReference>
<keyword evidence="1" id="KW-0344">Guanine-nucleotide releasing factor</keyword>